<evidence type="ECO:0000313" key="7">
    <source>
        <dbReference type="Proteomes" id="UP000214939"/>
    </source>
</evidence>
<evidence type="ECO:0000313" key="3">
    <source>
        <dbReference type="EMBL" id="CAI33388.1"/>
    </source>
</evidence>
<sequence>MIFVTVGTHEQQFDRLIKEVDYLKKENLIQDEVFIQIGYSSYIPKYCEWEKIISYEKMNQLIKESDIIITHGGPATFMGVIAKGKVPIVVPRQKKFGEHVNDHQLQFVKLTKEIYNFIVIDDISDLYLSIRDFKDKYFGICLNNERFNLHFNAEINKLFEGNKVDEN</sequence>
<evidence type="ECO:0000313" key="5">
    <source>
        <dbReference type="EMBL" id="OYL31477.1"/>
    </source>
</evidence>
<dbReference type="Pfam" id="PF04101">
    <property type="entry name" value="Glyco_tran_28_C"/>
    <property type="match status" value="1"/>
</dbReference>
<evidence type="ECO:0000313" key="9">
    <source>
        <dbReference type="Proteomes" id="UP000476212"/>
    </source>
</evidence>
<evidence type="ECO:0000313" key="8">
    <source>
        <dbReference type="Proteomes" id="UP000290138"/>
    </source>
</evidence>
<dbReference type="GO" id="GO:0016758">
    <property type="term" value="F:hexosyltransferase activity"/>
    <property type="evidence" value="ECO:0007669"/>
    <property type="project" value="InterPro"/>
</dbReference>
<dbReference type="EMBL" id="NNBW01000016">
    <property type="protein sequence ID" value="OYL31477.1"/>
    <property type="molecule type" value="Genomic_DNA"/>
</dbReference>
<organism evidence="3">
    <name type="scientific">Streptococcus pneumoniae</name>
    <dbReference type="NCBI Taxonomy" id="1313"/>
    <lineage>
        <taxon>Bacteria</taxon>
        <taxon>Bacillati</taxon>
        <taxon>Bacillota</taxon>
        <taxon>Bacilli</taxon>
        <taxon>Lactobacillales</taxon>
        <taxon>Streptococcaceae</taxon>
        <taxon>Streptococcus</taxon>
    </lineage>
</organism>
<dbReference type="Proteomes" id="UP000476212">
    <property type="component" value="Unassembled WGS sequence"/>
</dbReference>
<reference evidence="5 7" key="2">
    <citation type="submission" date="2017-07" db="EMBL/GenBank/DDBJ databases">
        <title>Invasive disease caused simultaneously by more than one serotype of Streptococcus pneumoniae, South Africa.</title>
        <authorList>
            <person name="Ndlangisa K."/>
            <person name="Du Plessis M."/>
            <person name="Von Gottberg A."/>
        </authorList>
    </citation>
    <scope>NUCLEOTIDE SEQUENCE [LARGE SCALE GENOMIC DNA]</scope>
    <source>
        <strain evidence="5 7">8227-15B</strain>
    </source>
</reference>
<evidence type="ECO:0000313" key="4">
    <source>
        <dbReference type="EMBL" id="MTV90597.1"/>
    </source>
</evidence>
<reference evidence="4 9" key="4">
    <citation type="submission" date="2019-11" db="EMBL/GenBank/DDBJ databases">
        <title>Growth characteristics of pneumococcus vary with the chemical composition of the capsule and with environmental conditions.</title>
        <authorList>
            <person name="Tothpal A."/>
            <person name="Desobry K."/>
            <person name="Joshi S."/>
            <person name="Wyllie A.L."/>
            <person name="Weinberger D.M."/>
        </authorList>
    </citation>
    <scope>NUCLEOTIDE SEQUENCE [LARGE SCALE GENOMIC DNA]</scope>
    <source>
        <strain evidence="4">Pnumococcus15C</strain>
        <strain evidence="9">pnumococcus15C</strain>
    </source>
</reference>
<dbReference type="Gene3D" id="3.40.50.2000">
    <property type="entry name" value="Glycogen Phosphorylase B"/>
    <property type="match status" value="1"/>
</dbReference>
<reference evidence="6 8" key="3">
    <citation type="submission" date="2019-02" db="EMBL/GenBank/DDBJ databases">
        <authorList>
            <consortium name="Pathogen Informatics"/>
        </authorList>
    </citation>
    <scope>NUCLEOTIDE SEQUENCE [LARGE SCALE GENOMIC DNA]</scope>
    <source>
        <strain evidence="6">GPS_HK_21-sc-2296565</strain>
    </source>
</reference>
<dbReference type="Proteomes" id="UP000214939">
    <property type="component" value="Unassembled WGS sequence"/>
</dbReference>
<reference evidence="3" key="1">
    <citation type="journal article" date="2006" name="PLoS Genet.">
        <title>Genetic analysis of the capsular biosynthetic locus from all 90 pneumococcal serotypes.</title>
        <authorList>
            <person name="Bentley S.D."/>
            <person name="Aanensen D.M."/>
            <person name="Mavroidi A."/>
            <person name="Saunders D."/>
            <person name="Rabbinowitsch E."/>
            <person name="Collins M."/>
            <person name="Donohoe K."/>
            <person name="Harris D."/>
            <person name="Murphy L."/>
            <person name="Quail M.A."/>
            <person name="Samuel G."/>
            <person name="Skovsted I.C."/>
            <person name="Kaltoft M.S."/>
            <person name="Barrell B."/>
            <person name="Reeves P.R."/>
            <person name="Parkhill J."/>
            <person name="Spratt B.G."/>
        </authorList>
    </citation>
    <scope>NUCLEOTIDE SEQUENCE</scope>
    <source>
        <strain evidence="3">553/62</strain>
        <strain evidence="2">7904/39</strain>
    </source>
</reference>
<dbReference type="AlphaFoldDB" id="Q4K1M1"/>
<proteinExistence type="predicted"/>
<dbReference type="EMBL" id="CR931664">
    <property type="protein sequence ID" value="CAI33365.1"/>
    <property type="molecule type" value="Genomic_DNA"/>
</dbReference>
<protein>
    <submittedName>
        <fullName evidence="4">Multidrug MFS transporter</fullName>
    </submittedName>
    <submittedName>
        <fullName evidence="3">Putative glycosyl transferase</fullName>
    </submittedName>
    <submittedName>
        <fullName evidence="6">Ss-1,4-galactosyltransferase</fullName>
    </submittedName>
</protein>
<keyword evidence="3" id="KW-0808">Transferase</keyword>
<evidence type="ECO:0000313" key="6">
    <source>
        <dbReference type="EMBL" id="VFI31580.1"/>
    </source>
</evidence>
<accession>Q4K1M1</accession>
<dbReference type="RefSeq" id="WP_000578430.1">
    <property type="nucleotide sequence ID" value="NZ_CFBN01000014.1"/>
</dbReference>
<evidence type="ECO:0000313" key="2">
    <source>
        <dbReference type="EMBL" id="CAI33365.1"/>
    </source>
</evidence>
<feature type="domain" description="Glycosyl transferase family 28 C-terminal" evidence="1">
    <location>
        <begin position="1"/>
        <end position="116"/>
    </location>
</feature>
<dbReference type="EMBL" id="LR216058">
    <property type="protein sequence ID" value="VFI31580.1"/>
    <property type="molecule type" value="Genomic_DNA"/>
</dbReference>
<dbReference type="EMBL" id="WNIB01000053">
    <property type="protein sequence ID" value="MTV90597.1"/>
    <property type="molecule type" value="Genomic_DNA"/>
</dbReference>
<dbReference type="InterPro" id="IPR007235">
    <property type="entry name" value="Glyco_trans_28_C"/>
</dbReference>
<dbReference type="Proteomes" id="UP000290138">
    <property type="component" value="Chromosome"/>
</dbReference>
<name>Q4K1M1_STREE</name>
<gene>
    <name evidence="3" type="primary">wchK</name>
    <name evidence="5" type="ORF">A5N45_01540</name>
    <name evidence="4" type="ORF">GM544_08945</name>
    <name evidence="6" type="ORF">SAMEA3431391_00312</name>
    <name evidence="2" type="ORF">SPC15B_0010</name>
    <name evidence="3" type="ORF">SPC15C_0010</name>
</gene>
<evidence type="ECO:0000259" key="1">
    <source>
        <dbReference type="Pfam" id="PF04101"/>
    </source>
</evidence>
<dbReference type="EMBL" id="CR931665">
    <property type="protein sequence ID" value="CAI33388.1"/>
    <property type="molecule type" value="Genomic_DNA"/>
</dbReference>